<feature type="domain" description="DSBA-like thioredoxin" evidence="1">
    <location>
        <begin position="3"/>
        <end position="204"/>
    </location>
</feature>
<accession>A0ABN1RBG5</accession>
<dbReference type="PANTHER" id="PTHR13887">
    <property type="entry name" value="GLUTATHIONE S-TRANSFERASE KAPPA"/>
    <property type="match status" value="1"/>
</dbReference>
<sequence>MKIDIYSDIVCPWCYLGQARMRTALAGFDGAVEAAWRPFQLDPSAPVRDGGLADEWLREKFGGADKVASAHAQMRALAAAEGLPYEPGRTRRVNSIPAHRVVWLAGGTGEPGLQDAVVSRLFRAHHAEGLDVSEEETLAALAAEAGLPGERVREMFASNEGMPEIGASLEEARVLGISGVPFFLFEGQWAVSGAQSAEVLSAALEEVAGKLG</sequence>
<dbReference type="PANTHER" id="PTHR13887:SF41">
    <property type="entry name" value="THIOREDOXIN SUPERFAMILY PROTEIN"/>
    <property type="match status" value="1"/>
</dbReference>
<proteinExistence type="predicted"/>
<dbReference type="Gene3D" id="3.40.30.10">
    <property type="entry name" value="Glutaredoxin"/>
    <property type="match status" value="1"/>
</dbReference>
<gene>
    <name evidence="2" type="ORF">GCM10009550_37740</name>
</gene>
<dbReference type="Proteomes" id="UP001500665">
    <property type="component" value="Unassembled WGS sequence"/>
</dbReference>
<keyword evidence="3" id="KW-1185">Reference proteome</keyword>
<evidence type="ECO:0000259" key="1">
    <source>
        <dbReference type="Pfam" id="PF01323"/>
    </source>
</evidence>
<dbReference type="EMBL" id="BAAAHH010000014">
    <property type="protein sequence ID" value="GAA0954449.1"/>
    <property type="molecule type" value="Genomic_DNA"/>
</dbReference>
<dbReference type="RefSeq" id="WP_344242157.1">
    <property type="nucleotide sequence ID" value="NZ_BAAAHH010000014.1"/>
</dbReference>
<dbReference type="InterPro" id="IPR036249">
    <property type="entry name" value="Thioredoxin-like_sf"/>
</dbReference>
<name>A0ABN1RBG5_9ACTN</name>
<protein>
    <submittedName>
        <fullName evidence="2">DsbA family oxidoreductase</fullName>
    </submittedName>
</protein>
<dbReference type="InterPro" id="IPR001853">
    <property type="entry name" value="DSBA-like_thioredoxin_dom"/>
</dbReference>
<evidence type="ECO:0000313" key="3">
    <source>
        <dbReference type="Proteomes" id="UP001500665"/>
    </source>
</evidence>
<evidence type="ECO:0000313" key="2">
    <source>
        <dbReference type="EMBL" id="GAA0954449.1"/>
    </source>
</evidence>
<dbReference type="CDD" id="cd03024">
    <property type="entry name" value="DsbA_FrnE"/>
    <property type="match status" value="1"/>
</dbReference>
<organism evidence="2 3">
    <name type="scientific">Actinocorallia libanotica</name>
    <dbReference type="NCBI Taxonomy" id="46162"/>
    <lineage>
        <taxon>Bacteria</taxon>
        <taxon>Bacillati</taxon>
        <taxon>Actinomycetota</taxon>
        <taxon>Actinomycetes</taxon>
        <taxon>Streptosporangiales</taxon>
        <taxon>Thermomonosporaceae</taxon>
        <taxon>Actinocorallia</taxon>
    </lineage>
</organism>
<reference evidence="2 3" key="1">
    <citation type="journal article" date="2019" name="Int. J. Syst. Evol. Microbiol.">
        <title>The Global Catalogue of Microorganisms (GCM) 10K type strain sequencing project: providing services to taxonomists for standard genome sequencing and annotation.</title>
        <authorList>
            <consortium name="The Broad Institute Genomics Platform"/>
            <consortium name="The Broad Institute Genome Sequencing Center for Infectious Disease"/>
            <person name="Wu L."/>
            <person name="Ma J."/>
        </authorList>
    </citation>
    <scope>NUCLEOTIDE SEQUENCE [LARGE SCALE GENOMIC DNA]</scope>
    <source>
        <strain evidence="2 3">JCM 10696</strain>
    </source>
</reference>
<dbReference type="SUPFAM" id="SSF52833">
    <property type="entry name" value="Thioredoxin-like"/>
    <property type="match status" value="1"/>
</dbReference>
<dbReference type="Pfam" id="PF01323">
    <property type="entry name" value="DSBA"/>
    <property type="match status" value="1"/>
</dbReference>
<comment type="caution">
    <text evidence="2">The sequence shown here is derived from an EMBL/GenBank/DDBJ whole genome shotgun (WGS) entry which is preliminary data.</text>
</comment>